<evidence type="ECO:0008006" key="4">
    <source>
        <dbReference type="Google" id="ProtNLM"/>
    </source>
</evidence>
<keyword evidence="1" id="KW-1133">Transmembrane helix</keyword>
<sequence length="359" mass="38977">MTRDDGSIHHDRHSAARNWASFLIPALIFLCGIAFFAARPFSLTDYPLDDAWIHRVYARSVAHGDGFAYNPGVQEAGSTSPLWAVVTAPAHWFEPLGTKAVVIVAKIVAVLLGLVSLRIVQGVGQYLGGSRASGVVAASLFALEPRFLFSTLSGMETPLLLMLWLSATLALIHKRWALSLILFGLSAVTRPEALILLPVCFLAWFLIAGRKERGVFRKSLGIICCLPALLWAVFCEMVTGHWLPNTFYLKAQSFHLGGDQFAIAWSALRQHGIASVPVFVVGVAAGAAFGLLRARRSVSGWLMLLFLLGVPLVYFLGVAGTREISLSGYYWTRWIDPVALVLTVLTCIGIALLLSATTS</sequence>
<accession>A0ABV6YME7</accession>
<feature type="transmembrane region" description="Helical" evidence="1">
    <location>
        <begin position="191"/>
        <end position="208"/>
    </location>
</feature>
<feature type="transmembrane region" description="Helical" evidence="1">
    <location>
        <begin position="20"/>
        <end position="38"/>
    </location>
</feature>
<feature type="transmembrane region" description="Helical" evidence="1">
    <location>
        <begin position="299"/>
        <end position="317"/>
    </location>
</feature>
<organism evidence="2 3">
    <name type="scientific">Eiseniibacteriota bacterium</name>
    <dbReference type="NCBI Taxonomy" id="2212470"/>
    <lineage>
        <taxon>Bacteria</taxon>
        <taxon>Candidatus Eiseniibacteriota</taxon>
    </lineage>
</organism>
<feature type="transmembrane region" description="Helical" evidence="1">
    <location>
        <begin position="220"/>
        <end position="243"/>
    </location>
</feature>
<evidence type="ECO:0000313" key="2">
    <source>
        <dbReference type="EMBL" id="MFC1573495.1"/>
    </source>
</evidence>
<keyword evidence="1" id="KW-0812">Transmembrane</keyword>
<gene>
    <name evidence="2" type="ORF">ACFL6M_07870</name>
</gene>
<feature type="transmembrane region" description="Helical" evidence="1">
    <location>
        <begin position="337"/>
        <end position="356"/>
    </location>
</feature>
<reference evidence="2 3" key="1">
    <citation type="submission" date="2024-09" db="EMBL/GenBank/DDBJ databases">
        <authorList>
            <person name="D'Angelo T."/>
        </authorList>
    </citation>
    <scope>NUCLEOTIDE SEQUENCE [LARGE SCALE GENOMIC DNA]</scope>
    <source>
        <strain evidence="2">SAG AM-320-E07</strain>
    </source>
</reference>
<feature type="non-terminal residue" evidence="2">
    <location>
        <position position="359"/>
    </location>
</feature>
<keyword evidence="1" id="KW-0472">Membrane</keyword>
<dbReference type="EMBL" id="JBHPKH010000188">
    <property type="protein sequence ID" value="MFC1573495.1"/>
    <property type="molecule type" value="Genomic_DNA"/>
</dbReference>
<feature type="transmembrane region" description="Helical" evidence="1">
    <location>
        <begin position="100"/>
        <end position="120"/>
    </location>
</feature>
<dbReference type="Proteomes" id="UP001593833">
    <property type="component" value="Unassembled WGS sequence"/>
</dbReference>
<protein>
    <recommendedName>
        <fullName evidence="4">Glycosyltransferase RgtA/B/C/D-like domain-containing protein</fullName>
    </recommendedName>
</protein>
<feature type="transmembrane region" description="Helical" evidence="1">
    <location>
        <begin position="273"/>
        <end position="292"/>
    </location>
</feature>
<name>A0ABV6YME7_UNCEI</name>
<keyword evidence="3" id="KW-1185">Reference proteome</keyword>
<proteinExistence type="predicted"/>
<evidence type="ECO:0000256" key="1">
    <source>
        <dbReference type="SAM" id="Phobius"/>
    </source>
</evidence>
<evidence type="ECO:0000313" key="3">
    <source>
        <dbReference type="Proteomes" id="UP001593833"/>
    </source>
</evidence>
<comment type="caution">
    <text evidence="2">The sequence shown here is derived from an EMBL/GenBank/DDBJ whole genome shotgun (WGS) entry which is preliminary data.</text>
</comment>